<evidence type="ECO:0000256" key="1">
    <source>
        <dbReference type="ARBA" id="ARBA00022679"/>
    </source>
</evidence>
<gene>
    <name evidence="7" type="ORF">TBIB3V08_LOCUS2298</name>
</gene>
<reference evidence="7" key="1">
    <citation type="submission" date="2020-11" db="EMBL/GenBank/DDBJ databases">
        <authorList>
            <person name="Tran Van P."/>
        </authorList>
    </citation>
    <scope>NUCLEOTIDE SEQUENCE</scope>
</reference>
<evidence type="ECO:0000256" key="5">
    <source>
        <dbReference type="ARBA" id="ARBA00083845"/>
    </source>
</evidence>
<accession>A0A7R9HXI4</accession>
<dbReference type="InterPro" id="IPR013785">
    <property type="entry name" value="Aldolase_TIM"/>
</dbReference>
<evidence type="ECO:0000256" key="4">
    <source>
        <dbReference type="ARBA" id="ARBA00067780"/>
    </source>
</evidence>
<dbReference type="SUPFAM" id="SSF51569">
    <property type="entry name" value="Aldolase"/>
    <property type="match status" value="2"/>
</dbReference>
<keyword evidence="1" id="KW-0808">Transferase</keyword>
<name>A0A7R9HXI4_9NEOP</name>
<dbReference type="Pfam" id="PF03102">
    <property type="entry name" value="NeuB"/>
    <property type="match status" value="2"/>
</dbReference>
<comment type="catalytic activity">
    <reaction evidence="2">
        <text>aldehydo-N-acetyl-D-mannosamine 6-phosphate + phosphoenolpyruvate + H2O = N-acetylneuraminate 9-phosphate + phosphate</text>
        <dbReference type="Rhea" id="RHEA:80835"/>
        <dbReference type="ChEBI" id="CHEBI:15377"/>
        <dbReference type="ChEBI" id="CHEBI:43474"/>
        <dbReference type="ChEBI" id="CHEBI:58557"/>
        <dbReference type="ChEBI" id="CHEBI:58702"/>
        <dbReference type="ChEBI" id="CHEBI:231734"/>
        <dbReference type="EC" id="2.5.1.57"/>
    </reaction>
    <physiologicalReaction direction="left-to-right" evidence="2">
        <dbReference type="Rhea" id="RHEA:80836"/>
    </physiologicalReaction>
</comment>
<dbReference type="GO" id="GO:0006054">
    <property type="term" value="P:N-acetylneuraminate metabolic process"/>
    <property type="evidence" value="ECO:0007669"/>
    <property type="project" value="UniProtKB-ARBA"/>
</dbReference>
<organism evidence="7">
    <name type="scientific">Timema bartmani</name>
    <dbReference type="NCBI Taxonomy" id="61472"/>
    <lineage>
        <taxon>Eukaryota</taxon>
        <taxon>Metazoa</taxon>
        <taxon>Ecdysozoa</taxon>
        <taxon>Arthropoda</taxon>
        <taxon>Hexapoda</taxon>
        <taxon>Insecta</taxon>
        <taxon>Pterygota</taxon>
        <taxon>Neoptera</taxon>
        <taxon>Polyneoptera</taxon>
        <taxon>Phasmatodea</taxon>
        <taxon>Timematodea</taxon>
        <taxon>Timematoidea</taxon>
        <taxon>Timematidae</taxon>
        <taxon>Timema</taxon>
    </lineage>
</organism>
<dbReference type="AlphaFoldDB" id="A0A7R9HXI4"/>
<dbReference type="EC" id="2.5.1.57" evidence="3"/>
<proteinExistence type="predicted"/>
<protein>
    <recommendedName>
        <fullName evidence="4">N-acetylneuraminate-9-phosphate synthase</fullName>
        <ecNumber evidence="3">2.5.1.57</ecNumber>
    </recommendedName>
    <alternativeName>
        <fullName evidence="5">Sialic acid synthase</fullName>
    </alternativeName>
</protein>
<sequence length="360" mass="39926">MADDLNIGQERKIGMSHPCFIVAEIGQNHQGDINIAKQLISAAKASGADCVKFQKSCLVEKFNSAALKRPYLGPNSWGDTYEEHKQFLEFSLDQFRELQEFATKQEGVMFSASAMDMVSIDELDSMNVPFIKIGSGDANNLPLLKYAASKKRPLIISTGMQDMSTVRAVYRTVKAAGGQFCLCHCVSAYPTPPQQVNLRVLDTYRWEFPDIHVGYSGHELGTAISVAAVALGARVLERHITLDKSWKGSDHVCSLTPDEFKELVNQVRTVELAIDAILLWTKSWKGSDHICSLTPEEFKELVNQVRTVELAMGSPVKSFQPNERPCYNKLGKSVVATRPLPHGHVIRDSDIIAKVSKDLD</sequence>
<evidence type="ECO:0000256" key="3">
    <source>
        <dbReference type="ARBA" id="ARBA00066534"/>
    </source>
</evidence>
<dbReference type="GO" id="GO:0016051">
    <property type="term" value="P:carbohydrate biosynthetic process"/>
    <property type="evidence" value="ECO:0007669"/>
    <property type="project" value="InterPro"/>
</dbReference>
<dbReference type="Gene3D" id="3.20.20.70">
    <property type="entry name" value="Aldolase class I"/>
    <property type="match status" value="2"/>
</dbReference>
<dbReference type="FunFam" id="3.20.20.70:FF:000144">
    <property type="entry name" value="sialic acid synthase"/>
    <property type="match status" value="1"/>
</dbReference>
<evidence type="ECO:0000259" key="6">
    <source>
        <dbReference type="Pfam" id="PF03102"/>
    </source>
</evidence>
<feature type="domain" description="PseI/NeuA/B-like" evidence="6">
    <location>
        <begin position="281"/>
        <end position="316"/>
    </location>
</feature>
<dbReference type="PANTHER" id="PTHR42966:SF1">
    <property type="entry name" value="SIALIC ACID SYNTHASE"/>
    <property type="match status" value="1"/>
</dbReference>
<dbReference type="InterPro" id="IPR051690">
    <property type="entry name" value="PseI-like"/>
</dbReference>
<dbReference type="GO" id="GO:1901137">
    <property type="term" value="P:carbohydrate derivative biosynthetic process"/>
    <property type="evidence" value="ECO:0007669"/>
    <property type="project" value="UniProtKB-ARBA"/>
</dbReference>
<feature type="domain" description="PseI/NeuA/B-like" evidence="6">
    <location>
        <begin position="39"/>
        <end position="274"/>
    </location>
</feature>
<dbReference type="InterPro" id="IPR013132">
    <property type="entry name" value="PseI/NeuA/B-like_N"/>
</dbReference>
<dbReference type="PANTHER" id="PTHR42966">
    <property type="entry name" value="N-ACETYLNEURAMINATE SYNTHASE"/>
    <property type="match status" value="1"/>
</dbReference>
<evidence type="ECO:0000256" key="2">
    <source>
        <dbReference type="ARBA" id="ARBA00050599"/>
    </source>
</evidence>
<evidence type="ECO:0000313" key="7">
    <source>
        <dbReference type="EMBL" id="CAD7439750.1"/>
    </source>
</evidence>
<dbReference type="GO" id="GO:0047444">
    <property type="term" value="F:N-acylneuraminate-9-phosphate synthase activity"/>
    <property type="evidence" value="ECO:0007669"/>
    <property type="project" value="UniProtKB-EC"/>
</dbReference>
<dbReference type="EMBL" id="OD564777">
    <property type="protein sequence ID" value="CAD7439750.1"/>
    <property type="molecule type" value="Genomic_DNA"/>
</dbReference>